<evidence type="ECO:0000313" key="1">
    <source>
        <dbReference type="EMBL" id="OQA54115.1"/>
    </source>
</evidence>
<reference evidence="1" key="1">
    <citation type="submission" date="2017-02" db="EMBL/GenBank/DDBJ databases">
        <title>Delving into the versatile metabolic prowess of the omnipresent phylum Bacteroidetes.</title>
        <authorList>
            <person name="Nobu M.K."/>
            <person name="Mei R."/>
            <person name="Narihiro T."/>
            <person name="Kuroda K."/>
            <person name="Liu W.-T."/>
        </authorList>
    </citation>
    <scope>NUCLEOTIDE SEQUENCE</scope>
    <source>
        <strain evidence="1">ADurb.Bin276</strain>
    </source>
</reference>
<dbReference type="EMBL" id="MWBQ01000225">
    <property type="protein sequence ID" value="OQA54115.1"/>
    <property type="molecule type" value="Genomic_DNA"/>
</dbReference>
<protein>
    <recommendedName>
        <fullName evidence="2">Bh protein</fullName>
    </recommendedName>
</protein>
<evidence type="ECO:0008006" key="2">
    <source>
        <dbReference type="Google" id="ProtNLM"/>
    </source>
</evidence>
<organism evidence="1">
    <name type="scientific">Candidatus Atribacter allofermentans</name>
    <dbReference type="NCBI Taxonomy" id="1852833"/>
    <lineage>
        <taxon>Bacteria</taxon>
        <taxon>Pseudomonadati</taxon>
        <taxon>Atribacterota</taxon>
        <taxon>Atribacteria</taxon>
        <taxon>Atribacterales</taxon>
        <taxon>Atribacteraceae</taxon>
        <taxon>Atribacter</taxon>
    </lineage>
</organism>
<gene>
    <name evidence="1" type="ORF">BWY41_02252</name>
</gene>
<sequence>MEPEEMKTILHCVRCQKDCEHVVIYHRGMISSIVCQKCGIEIGFDQKKLMACYGEDLVNRVLTKPRRITEEYEKDLIKFMKDIPFRIITKPYRLIKEIDPFKN</sequence>
<dbReference type="AlphaFoldDB" id="A0A1V5SI28"/>
<dbReference type="Proteomes" id="UP000485569">
    <property type="component" value="Unassembled WGS sequence"/>
</dbReference>
<accession>A0A1V5SI28</accession>
<proteinExistence type="predicted"/>
<name>A0A1V5SI28_9BACT</name>
<comment type="caution">
    <text evidence="1">The sequence shown here is derived from an EMBL/GenBank/DDBJ whole genome shotgun (WGS) entry which is preliminary data.</text>
</comment>